<protein>
    <submittedName>
        <fullName evidence="1">SCO2521 family protein</fullName>
    </submittedName>
</protein>
<comment type="caution">
    <text evidence="1">The sequence shown here is derived from an EMBL/GenBank/DDBJ whole genome shotgun (WGS) entry which is preliminary data.</text>
</comment>
<organism evidence="1 2">
    <name type="scientific">Sphaerisporangium aureirubrum</name>
    <dbReference type="NCBI Taxonomy" id="1544736"/>
    <lineage>
        <taxon>Bacteria</taxon>
        <taxon>Bacillati</taxon>
        <taxon>Actinomycetota</taxon>
        <taxon>Actinomycetes</taxon>
        <taxon>Streptosporangiales</taxon>
        <taxon>Streptosporangiaceae</taxon>
        <taxon>Sphaerisporangium</taxon>
    </lineage>
</organism>
<dbReference type="RefSeq" id="WP_380761713.1">
    <property type="nucleotide sequence ID" value="NZ_JBHSRF010000089.1"/>
</dbReference>
<dbReference type="NCBIfam" id="NF040565">
    <property type="entry name" value="SCO2521_fam"/>
    <property type="match status" value="1"/>
</dbReference>
<accession>A0ABW1NUB7</accession>
<proteinExistence type="predicted"/>
<name>A0ABW1NUB7_9ACTN</name>
<reference evidence="2" key="1">
    <citation type="journal article" date="2019" name="Int. J. Syst. Evol. Microbiol.">
        <title>The Global Catalogue of Microorganisms (GCM) 10K type strain sequencing project: providing services to taxonomists for standard genome sequencing and annotation.</title>
        <authorList>
            <consortium name="The Broad Institute Genomics Platform"/>
            <consortium name="The Broad Institute Genome Sequencing Center for Infectious Disease"/>
            <person name="Wu L."/>
            <person name="Ma J."/>
        </authorList>
    </citation>
    <scope>NUCLEOTIDE SEQUENCE [LARGE SCALE GENOMIC DNA]</scope>
    <source>
        <strain evidence="2">JCM 30346</strain>
    </source>
</reference>
<dbReference type="Proteomes" id="UP001596137">
    <property type="component" value="Unassembled WGS sequence"/>
</dbReference>
<keyword evidence="2" id="KW-1185">Reference proteome</keyword>
<dbReference type="EMBL" id="JBHSRF010000089">
    <property type="protein sequence ID" value="MFC6086480.1"/>
    <property type="molecule type" value="Genomic_DNA"/>
</dbReference>
<evidence type="ECO:0000313" key="1">
    <source>
        <dbReference type="EMBL" id="MFC6086480.1"/>
    </source>
</evidence>
<evidence type="ECO:0000313" key="2">
    <source>
        <dbReference type="Proteomes" id="UP001596137"/>
    </source>
</evidence>
<gene>
    <name evidence="1" type="ORF">ACFP1K_35285</name>
</gene>
<dbReference type="InterPro" id="IPR049749">
    <property type="entry name" value="SCO2521-like"/>
</dbReference>
<sequence length="310" mass="33666">MLVMGEVHTVLLQNSGELPESDCEKILALLAGERVRLSRRPVAHAVSPETLTGVDCRLPSASRARVRGVGTVVTRCAVTGGRVAQASAYARVTRAGVDRRLPWSHYLAVPGTIEVLGKAREDDLAAGCVAELPAEVLDLGAICGLRLDAVQSAPLLDRRAPFRASRTRLRWVAGTGDPSIHLTVHDERLRTLRLSHPEGFTAGVVDLCEDLALHDWLLTALLLTVGRARRDGAAGLHVPKLDVAIDHLLHLWMPAARLPDALLPLWEALDRRAGLTRQWRSLVDRVRDQVAMNTLALLRTTADAGGEEND</sequence>